<evidence type="ECO:0000256" key="4">
    <source>
        <dbReference type="ARBA" id="ARBA00022630"/>
    </source>
</evidence>
<dbReference type="GO" id="GO:0008681">
    <property type="term" value="F:2-octaprenyl-6-methoxyphenol hydroxylase activity"/>
    <property type="evidence" value="ECO:0007669"/>
    <property type="project" value="InterPro"/>
</dbReference>
<dbReference type="Gene3D" id="3.50.50.60">
    <property type="entry name" value="FAD/NAD(P)-binding domain"/>
    <property type="match status" value="2"/>
</dbReference>
<dbReference type="Pfam" id="PF01494">
    <property type="entry name" value="FAD_binding_3"/>
    <property type="match status" value="1"/>
</dbReference>
<accession>A0A7U7G8J0</accession>
<name>A0A7U7G8J0_9GAMM</name>
<evidence type="ECO:0000256" key="2">
    <source>
        <dbReference type="ARBA" id="ARBA00004749"/>
    </source>
</evidence>
<keyword evidence="4" id="KW-0285">Flavoprotein</keyword>
<evidence type="ECO:0000256" key="5">
    <source>
        <dbReference type="ARBA" id="ARBA00022827"/>
    </source>
</evidence>
<keyword evidence="11" id="KW-1185">Reference proteome</keyword>
<keyword evidence="5" id="KW-0274">FAD</keyword>
<evidence type="ECO:0000256" key="8">
    <source>
        <dbReference type="ARBA" id="ARBA00065734"/>
    </source>
</evidence>
<comment type="cofactor">
    <cofactor evidence="1">
        <name>FAD</name>
        <dbReference type="ChEBI" id="CHEBI:57692"/>
    </cofactor>
</comment>
<dbReference type="RefSeq" id="WP_034430476.1">
    <property type="nucleotide sequence ID" value="NZ_CBTK010000024.1"/>
</dbReference>
<dbReference type="EC" id="1.14.13.-" evidence="10"/>
<dbReference type="SUPFAM" id="SSF51905">
    <property type="entry name" value="FAD/NAD(P)-binding domain"/>
    <property type="match status" value="1"/>
</dbReference>
<sequence>MTQNNYDVLIIGGGMVGASLACALAGQDLRIGLVEAAPLNVSEHPGYDDRSIALAQGTRRIFQTLGLWDALALTATPIRQIHISERGGIGFAHLDSRDQGVDALGYVAEARLIGAALRAQLPTLSGVDLLCPARLEQVVIKPEAAYATVHFFNEDRTVEIRAGLLVAADGAQSPVREQLGIAAVRWEYGQHAVIANITPTLPHENIAYERFTAAGPIALLPMSDQRCAVVCTVNDSEVPAVMALDDADFLSLVQERFGDRLGPFVRVGRRQSYPLFLLKAREHARARVAVIGNAAHTLHPIAGQGFNLGVRDVAALAEVVAEARRSGEDIGDLRVLSRYADWRRWDQRRTIAFTDALNRLFANPLWPVRAARNLGLLAFDLCPPLKRQLARQTMGLDGRLPKLARGLALTA</sequence>
<comment type="subunit">
    <text evidence="8">Component of the Ubi complex metabolon, which regroups five ubiquinone biosynthesis proteins (UbiE, UbiF, UbiG, UbiH and UbiI) and two accessory factors (UbiK and the lipid-binding protein UbiJ).</text>
</comment>
<dbReference type="InterPro" id="IPR051205">
    <property type="entry name" value="UbiH/COQ6_monooxygenase"/>
</dbReference>
<dbReference type="NCBIfam" id="TIGR01988">
    <property type="entry name" value="Ubi-OHases"/>
    <property type="match status" value="1"/>
</dbReference>
<dbReference type="OrthoDB" id="9769565at2"/>
<keyword evidence="7" id="KW-0503">Monooxygenase</keyword>
<evidence type="ECO:0000256" key="3">
    <source>
        <dbReference type="ARBA" id="ARBA00005349"/>
    </source>
</evidence>
<proteinExistence type="inferred from homology"/>
<dbReference type="NCBIfam" id="NF004356">
    <property type="entry name" value="PRK05732.1"/>
    <property type="match status" value="1"/>
</dbReference>
<dbReference type="GO" id="GO:0110142">
    <property type="term" value="C:ubiquinone biosynthesis complex"/>
    <property type="evidence" value="ECO:0007669"/>
    <property type="project" value="UniProtKB-ARBA"/>
</dbReference>
<comment type="caution">
    <text evidence="10">The sequence shown here is derived from an EMBL/GenBank/DDBJ whole genome shotgun (WGS) entry which is preliminary data.</text>
</comment>
<comment type="similarity">
    <text evidence="3">Belongs to the UbiH/COQ6 family.</text>
</comment>
<dbReference type="InterPro" id="IPR018168">
    <property type="entry name" value="Ubi_Hdrlase_CS"/>
</dbReference>
<dbReference type="InterPro" id="IPR010971">
    <property type="entry name" value="UbiH/COQ6"/>
</dbReference>
<reference evidence="10 11" key="1">
    <citation type="journal article" date="2014" name="ISME J.">
        <title>Candidatus Competibacter-lineage genomes retrieved from metagenomes reveal functional metabolic diversity.</title>
        <authorList>
            <person name="McIlroy S.J."/>
            <person name="Albertsen M."/>
            <person name="Andresen E.K."/>
            <person name="Saunders A.M."/>
            <person name="Kristiansen R."/>
            <person name="Stokholm-Bjerregaard M."/>
            <person name="Nielsen K.L."/>
            <person name="Nielsen P.H."/>
        </authorList>
    </citation>
    <scope>NUCLEOTIDE SEQUENCE [LARGE SCALE GENOMIC DNA]</scope>
    <source>
        <strain evidence="10 11">Run_B_J11</strain>
    </source>
</reference>
<dbReference type="UniPathway" id="UPA00232"/>
<keyword evidence="6 10" id="KW-0560">Oxidoreductase</keyword>
<evidence type="ECO:0000259" key="9">
    <source>
        <dbReference type="Pfam" id="PF01494"/>
    </source>
</evidence>
<evidence type="ECO:0000256" key="7">
    <source>
        <dbReference type="ARBA" id="ARBA00023033"/>
    </source>
</evidence>
<dbReference type="Proteomes" id="UP000019184">
    <property type="component" value="Unassembled WGS sequence"/>
</dbReference>
<organism evidence="10 11">
    <name type="scientific">Candidatus Contendobacter odensis Run_B_J11</name>
    <dbReference type="NCBI Taxonomy" id="1400861"/>
    <lineage>
        <taxon>Bacteria</taxon>
        <taxon>Pseudomonadati</taxon>
        <taxon>Pseudomonadota</taxon>
        <taxon>Gammaproteobacteria</taxon>
        <taxon>Candidatus Competibacteraceae</taxon>
        <taxon>Candidatus Contendibacter</taxon>
    </lineage>
</organism>
<comment type="pathway">
    <text evidence="2">Cofactor biosynthesis; ubiquinone biosynthesis.</text>
</comment>
<dbReference type="GO" id="GO:0071949">
    <property type="term" value="F:FAD binding"/>
    <property type="evidence" value="ECO:0007669"/>
    <property type="project" value="InterPro"/>
</dbReference>
<dbReference type="PANTHER" id="PTHR43876">
    <property type="entry name" value="UBIQUINONE BIOSYNTHESIS MONOOXYGENASE COQ6, MITOCHONDRIAL"/>
    <property type="match status" value="1"/>
</dbReference>
<evidence type="ECO:0000313" key="11">
    <source>
        <dbReference type="Proteomes" id="UP000019184"/>
    </source>
</evidence>
<dbReference type="InterPro" id="IPR002938">
    <property type="entry name" value="FAD-bd"/>
</dbReference>
<feature type="domain" description="FAD-binding" evidence="9">
    <location>
        <begin position="6"/>
        <end position="325"/>
    </location>
</feature>
<evidence type="ECO:0000256" key="6">
    <source>
        <dbReference type="ARBA" id="ARBA00023002"/>
    </source>
</evidence>
<dbReference type="EMBL" id="CBTK010000024">
    <property type="protein sequence ID" value="CDH43456.1"/>
    <property type="molecule type" value="Genomic_DNA"/>
</dbReference>
<dbReference type="InterPro" id="IPR036188">
    <property type="entry name" value="FAD/NAD-bd_sf"/>
</dbReference>
<protein>
    <submittedName>
        <fullName evidence="10">2-octaprenyl-6-methoxyphenol hydroxylase, FAD/NAD(P)-binding</fullName>
        <ecNumber evidence="10">1.14.13.-</ecNumber>
    </submittedName>
</protein>
<dbReference type="InterPro" id="IPR011295">
    <property type="entry name" value="UbiH"/>
</dbReference>
<dbReference type="PROSITE" id="PS01304">
    <property type="entry name" value="UBIH"/>
    <property type="match status" value="1"/>
</dbReference>
<evidence type="ECO:0000256" key="1">
    <source>
        <dbReference type="ARBA" id="ARBA00001974"/>
    </source>
</evidence>
<dbReference type="FunFam" id="3.50.50.60:FF:000021">
    <property type="entry name" value="Ubiquinone biosynthesis monooxygenase COQ6"/>
    <property type="match status" value="1"/>
</dbReference>
<dbReference type="NCBIfam" id="TIGR01984">
    <property type="entry name" value="UbiH"/>
    <property type="match status" value="1"/>
</dbReference>
<dbReference type="AlphaFoldDB" id="A0A7U7G8J0"/>
<evidence type="ECO:0000313" key="10">
    <source>
        <dbReference type="EMBL" id="CDH43456.1"/>
    </source>
</evidence>
<gene>
    <name evidence="10" type="primary">ubiH</name>
    <name evidence="10" type="ORF">BN874_120107</name>
</gene>
<dbReference type="PRINTS" id="PR00420">
    <property type="entry name" value="RNGMNOXGNASE"/>
</dbReference>
<dbReference type="GO" id="GO:0006744">
    <property type="term" value="P:ubiquinone biosynthetic process"/>
    <property type="evidence" value="ECO:0007669"/>
    <property type="project" value="UniProtKB-UniPathway"/>
</dbReference>
<dbReference type="PANTHER" id="PTHR43876:SF8">
    <property type="entry name" value="2-OCTAPRENYL-6-METHOXYPHENOL HYDROXYLASE"/>
    <property type="match status" value="1"/>
</dbReference>